<dbReference type="InterPro" id="IPR002048">
    <property type="entry name" value="EF_hand_dom"/>
</dbReference>
<feature type="transmembrane region" description="Helical" evidence="3">
    <location>
        <begin position="331"/>
        <end position="350"/>
    </location>
</feature>
<feature type="transmembrane region" description="Helical" evidence="3">
    <location>
        <begin position="83"/>
        <end position="103"/>
    </location>
</feature>
<dbReference type="CDD" id="cd00051">
    <property type="entry name" value="EFh"/>
    <property type="match status" value="1"/>
</dbReference>
<dbReference type="SUPFAM" id="SSF47473">
    <property type="entry name" value="EF-hand"/>
    <property type="match status" value="1"/>
</dbReference>
<keyword evidence="1" id="KW-0106">Calcium</keyword>
<gene>
    <name evidence="5" type="ORF">QTG54_012437</name>
</gene>
<dbReference type="GO" id="GO:0005509">
    <property type="term" value="F:calcium ion binding"/>
    <property type="evidence" value="ECO:0007669"/>
    <property type="project" value="InterPro"/>
</dbReference>
<evidence type="ECO:0000256" key="3">
    <source>
        <dbReference type="SAM" id="Phobius"/>
    </source>
</evidence>
<feature type="domain" description="EF-hand" evidence="4">
    <location>
        <begin position="207"/>
        <end position="242"/>
    </location>
</feature>
<dbReference type="PROSITE" id="PS50222">
    <property type="entry name" value="EF_HAND_2"/>
    <property type="match status" value="1"/>
</dbReference>
<reference evidence="5" key="1">
    <citation type="submission" date="2023-06" db="EMBL/GenBank/DDBJ databases">
        <title>Survivors Of The Sea: Transcriptome response of Skeletonema marinoi to long-term dormancy.</title>
        <authorList>
            <person name="Pinder M.I.M."/>
            <person name="Kourtchenko O."/>
            <person name="Robertson E.K."/>
            <person name="Larsson T."/>
            <person name="Maumus F."/>
            <person name="Osuna-Cruz C.M."/>
            <person name="Vancaester E."/>
            <person name="Stenow R."/>
            <person name="Vandepoele K."/>
            <person name="Ploug H."/>
            <person name="Bruchert V."/>
            <person name="Godhe A."/>
            <person name="Topel M."/>
        </authorList>
    </citation>
    <scope>NUCLEOTIDE SEQUENCE</scope>
    <source>
        <strain evidence="5">R05AC</strain>
    </source>
</reference>
<feature type="region of interest" description="Disordered" evidence="2">
    <location>
        <begin position="39"/>
        <end position="74"/>
    </location>
</feature>
<keyword evidence="3" id="KW-0812">Transmembrane</keyword>
<dbReference type="EMBL" id="JATAAI010000027">
    <property type="protein sequence ID" value="KAK1736992.1"/>
    <property type="molecule type" value="Genomic_DNA"/>
</dbReference>
<keyword evidence="3" id="KW-0472">Membrane</keyword>
<dbReference type="SUPFAM" id="SSF81324">
    <property type="entry name" value="Voltage-gated potassium channels"/>
    <property type="match status" value="1"/>
</dbReference>
<evidence type="ECO:0000313" key="6">
    <source>
        <dbReference type="Proteomes" id="UP001224775"/>
    </source>
</evidence>
<dbReference type="PROSITE" id="PS00018">
    <property type="entry name" value="EF_HAND_1"/>
    <property type="match status" value="1"/>
</dbReference>
<feature type="transmembrane region" description="Helical" evidence="3">
    <location>
        <begin position="277"/>
        <end position="297"/>
    </location>
</feature>
<evidence type="ECO:0000313" key="5">
    <source>
        <dbReference type="EMBL" id="KAK1736992.1"/>
    </source>
</evidence>
<dbReference type="Gene3D" id="1.10.287.70">
    <property type="match status" value="1"/>
</dbReference>
<dbReference type="InterPro" id="IPR011992">
    <property type="entry name" value="EF-hand-dom_pair"/>
</dbReference>
<accession>A0AAD9D7M5</accession>
<dbReference type="Proteomes" id="UP001224775">
    <property type="component" value="Unassembled WGS sequence"/>
</dbReference>
<dbReference type="AlphaFoldDB" id="A0AAD9D7M5"/>
<feature type="non-terminal residue" evidence="5">
    <location>
        <position position="460"/>
    </location>
</feature>
<proteinExistence type="predicted"/>
<name>A0AAD9D7M5_9STRA</name>
<keyword evidence="6" id="KW-1185">Reference proteome</keyword>
<feature type="compositionally biased region" description="Basic and acidic residues" evidence="2">
    <location>
        <begin position="40"/>
        <end position="50"/>
    </location>
</feature>
<dbReference type="Gene3D" id="1.10.238.10">
    <property type="entry name" value="EF-hand"/>
    <property type="match status" value="1"/>
</dbReference>
<protein>
    <recommendedName>
        <fullName evidence="4">EF-hand domain-containing protein</fullName>
    </recommendedName>
</protein>
<dbReference type="InterPro" id="IPR018247">
    <property type="entry name" value="EF_Hand_1_Ca_BS"/>
</dbReference>
<evidence type="ECO:0000256" key="2">
    <source>
        <dbReference type="SAM" id="MobiDB-lite"/>
    </source>
</evidence>
<dbReference type="SMART" id="SM00054">
    <property type="entry name" value="EFh"/>
    <property type="match status" value="2"/>
</dbReference>
<sequence>PATDYAAINTCSRGGASIDGDRKKRFSLNRLKPSINRTSQLDRRRDDLKTNSKRNTSMSENSKVIGSIKSTSKSPQKSKKFKMYMTCISIVFSWLSLSTLFYAKFYDWPYPQSFFYAVDAGMSIGFCTEVKETEVASRLFTIVHILLGASCIGGVLVLLVNSVLEGKYRNVQGHCRRYSFDKAFKAGNGRLSYDEFDNVLQSNGCILSGTELKKACSEYDLDHNGFIQYEDFDRIFEGIANIVPSSRYINSKFGPLRFAARAFDEFTSLFTDKNRRINILFIFWIGVGVAWGMRYGWDPITAAHFAVSALATGGLTAPSNNVESGYMDTEPALFCAIYSILGIPLFSFTLTQFARVLIEKYYAEDEYARITQPLSTSEFEFASRRLCSTDDSIHLSDFIILQLFRQGKLSVEELDYMKIQFRTFDKGRDGRLSRSEATLSELDDDESWAQMRHEERFNPG</sequence>
<evidence type="ECO:0000256" key="1">
    <source>
        <dbReference type="ARBA" id="ARBA00022837"/>
    </source>
</evidence>
<dbReference type="Pfam" id="PF13499">
    <property type="entry name" value="EF-hand_7"/>
    <property type="match status" value="1"/>
</dbReference>
<organism evidence="5 6">
    <name type="scientific">Skeletonema marinoi</name>
    <dbReference type="NCBI Taxonomy" id="267567"/>
    <lineage>
        <taxon>Eukaryota</taxon>
        <taxon>Sar</taxon>
        <taxon>Stramenopiles</taxon>
        <taxon>Ochrophyta</taxon>
        <taxon>Bacillariophyta</taxon>
        <taxon>Coscinodiscophyceae</taxon>
        <taxon>Thalassiosirophycidae</taxon>
        <taxon>Thalassiosirales</taxon>
        <taxon>Skeletonemataceae</taxon>
        <taxon>Skeletonema</taxon>
        <taxon>Skeletonema marinoi-dohrnii complex</taxon>
    </lineage>
</organism>
<feature type="transmembrane region" description="Helical" evidence="3">
    <location>
        <begin position="139"/>
        <end position="160"/>
    </location>
</feature>
<feature type="compositionally biased region" description="Polar residues" evidence="2">
    <location>
        <begin position="53"/>
        <end position="64"/>
    </location>
</feature>
<comment type="caution">
    <text evidence="5">The sequence shown here is derived from an EMBL/GenBank/DDBJ whole genome shotgun (WGS) entry which is preliminary data.</text>
</comment>
<evidence type="ECO:0000259" key="4">
    <source>
        <dbReference type="PROSITE" id="PS50222"/>
    </source>
</evidence>
<keyword evidence="3" id="KW-1133">Transmembrane helix</keyword>